<dbReference type="Proteomes" id="UP001595596">
    <property type="component" value="Unassembled WGS sequence"/>
</dbReference>
<sequence>MNREKQALAGLERIARLKADLELRRFAAFRAHVDAARQRIDQLGRELQTLYGAETGFSIAEARLANLLAGERSRALLSAERDLERMLPGYEAARQTAAREFGRAEAVHALRETLAAEVRQDRMRRSGAP</sequence>
<dbReference type="EMBL" id="JBHRXE010000037">
    <property type="protein sequence ID" value="MFC3570508.1"/>
    <property type="molecule type" value="Genomic_DNA"/>
</dbReference>
<name>A0ABV7S1E0_9RHOB</name>
<evidence type="ECO:0008006" key="3">
    <source>
        <dbReference type="Google" id="ProtNLM"/>
    </source>
</evidence>
<accession>A0ABV7S1E0</accession>
<protein>
    <recommendedName>
        <fullName evidence="3">Flagellar FliJ protein</fullName>
    </recommendedName>
</protein>
<organism evidence="1 2">
    <name type="scientific">Paracoccus simplex</name>
    <dbReference type="NCBI Taxonomy" id="2086346"/>
    <lineage>
        <taxon>Bacteria</taxon>
        <taxon>Pseudomonadati</taxon>
        <taxon>Pseudomonadota</taxon>
        <taxon>Alphaproteobacteria</taxon>
        <taxon>Rhodobacterales</taxon>
        <taxon>Paracoccaceae</taxon>
        <taxon>Paracoccus</taxon>
    </lineage>
</organism>
<keyword evidence="2" id="KW-1185">Reference proteome</keyword>
<gene>
    <name evidence="1" type="ORF">ACFOMP_13685</name>
</gene>
<dbReference type="RefSeq" id="WP_379031466.1">
    <property type="nucleotide sequence ID" value="NZ_JBHRXE010000037.1"/>
</dbReference>
<proteinExistence type="predicted"/>
<comment type="caution">
    <text evidence="1">The sequence shown here is derived from an EMBL/GenBank/DDBJ whole genome shotgun (WGS) entry which is preliminary data.</text>
</comment>
<evidence type="ECO:0000313" key="1">
    <source>
        <dbReference type="EMBL" id="MFC3570508.1"/>
    </source>
</evidence>
<reference evidence="2" key="1">
    <citation type="journal article" date="2019" name="Int. J. Syst. Evol. Microbiol.">
        <title>The Global Catalogue of Microorganisms (GCM) 10K type strain sequencing project: providing services to taxonomists for standard genome sequencing and annotation.</title>
        <authorList>
            <consortium name="The Broad Institute Genomics Platform"/>
            <consortium name="The Broad Institute Genome Sequencing Center for Infectious Disease"/>
            <person name="Wu L."/>
            <person name="Ma J."/>
        </authorList>
    </citation>
    <scope>NUCLEOTIDE SEQUENCE [LARGE SCALE GENOMIC DNA]</scope>
    <source>
        <strain evidence="2">VKM B-3226</strain>
    </source>
</reference>
<evidence type="ECO:0000313" key="2">
    <source>
        <dbReference type="Proteomes" id="UP001595596"/>
    </source>
</evidence>